<dbReference type="Proteomes" id="UP001172102">
    <property type="component" value="Unassembled WGS sequence"/>
</dbReference>
<keyword evidence="12" id="KW-1185">Reference proteome</keyword>
<dbReference type="Gene3D" id="3.40.630.10">
    <property type="entry name" value="Zn peptidases"/>
    <property type="match status" value="1"/>
</dbReference>
<dbReference type="PANTHER" id="PTHR12147">
    <property type="entry name" value="METALLOPEPTIDASE M28 FAMILY MEMBER"/>
    <property type="match status" value="1"/>
</dbReference>
<evidence type="ECO:0000256" key="5">
    <source>
        <dbReference type="ARBA" id="ARBA00022801"/>
    </source>
</evidence>
<evidence type="ECO:0000256" key="8">
    <source>
        <dbReference type="SAM" id="MobiDB-lite"/>
    </source>
</evidence>
<keyword evidence="3 7" id="KW-0645">Protease</keyword>
<dbReference type="EMBL" id="JAUKUA010000009">
    <property type="protein sequence ID" value="KAK0702313.1"/>
    <property type="molecule type" value="Genomic_DNA"/>
</dbReference>
<accession>A0AA39ZRK6</accession>
<feature type="domain" description="PA" evidence="9">
    <location>
        <begin position="110"/>
        <end position="202"/>
    </location>
</feature>
<organism evidence="11 12">
    <name type="scientific">Lasiosphaeris hirsuta</name>
    <dbReference type="NCBI Taxonomy" id="260670"/>
    <lineage>
        <taxon>Eukaryota</taxon>
        <taxon>Fungi</taxon>
        <taxon>Dikarya</taxon>
        <taxon>Ascomycota</taxon>
        <taxon>Pezizomycotina</taxon>
        <taxon>Sordariomycetes</taxon>
        <taxon>Sordariomycetidae</taxon>
        <taxon>Sordariales</taxon>
        <taxon>Lasiosphaeriaceae</taxon>
        <taxon>Lasiosphaeris</taxon>
    </lineage>
</organism>
<dbReference type="InterPro" id="IPR046450">
    <property type="entry name" value="PA_dom_sf"/>
</dbReference>
<dbReference type="AlphaFoldDB" id="A0AA39ZRK6"/>
<dbReference type="EC" id="3.4.-.-" evidence="7"/>
<gene>
    <name evidence="11" type="ORF">B0H67DRAFT_604606</name>
</gene>
<evidence type="ECO:0000313" key="11">
    <source>
        <dbReference type="EMBL" id="KAK0702313.1"/>
    </source>
</evidence>
<evidence type="ECO:0000256" key="1">
    <source>
        <dbReference type="ARBA" id="ARBA00001947"/>
    </source>
</evidence>
<proteinExistence type="inferred from homology"/>
<evidence type="ECO:0000256" key="7">
    <source>
        <dbReference type="RuleBase" id="RU361240"/>
    </source>
</evidence>
<protein>
    <recommendedName>
        <fullName evidence="7">Peptide hydrolase</fullName>
        <ecNumber evidence="7">3.4.-.-</ecNumber>
    </recommendedName>
</protein>
<dbReference type="SUPFAM" id="SSF53187">
    <property type="entry name" value="Zn-dependent exopeptidases"/>
    <property type="match status" value="1"/>
</dbReference>
<dbReference type="GO" id="GO:0046872">
    <property type="term" value="F:metal ion binding"/>
    <property type="evidence" value="ECO:0007669"/>
    <property type="project" value="UniProtKB-KW"/>
</dbReference>
<dbReference type="InterPro" id="IPR003137">
    <property type="entry name" value="PA_domain"/>
</dbReference>
<comment type="caution">
    <text evidence="11">The sequence shown here is derived from an EMBL/GenBank/DDBJ whole genome shotgun (WGS) entry which is preliminary data.</text>
</comment>
<dbReference type="Gene3D" id="3.50.30.30">
    <property type="match status" value="1"/>
</dbReference>
<name>A0AA39ZRK6_9PEZI</name>
<dbReference type="InterPro" id="IPR045175">
    <property type="entry name" value="M28_fam"/>
</dbReference>
<evidence type="ECO:0000259" key="9">
    <source>
        <dbReference type="Pfam" id="PF02225"/>
    </source>
</evidence>
<keyword evidence="5 7" id="KW-0378">Hydrolase</keyword>
<feature type="compositionally biased region" description="Polar residues" evidence="8">
    <location>
        <begin position="442"/>
        <end position="451"/>
    </location>
</feature>
<keyword evidence="4 7" id="KW-0479">Metal-binding</keyword>
<evidence type="ECO:0000256" key="6">
    <source>
        <dbReference type="ARBA" id="ARBA00022833"/>
    </source>
</evidence>
<reference evidence="11" key="1">
    <citation type="submission" date="2023-06" db="EMBL/GenBank/DDBJ databases">
        <title>Genome-scale phylogeny and comparative genomics of the fungal order Sordariales.</title>
        <authorList>
            <consortium name="Lawrence Berkeley National Laboratory"/>
            <person name="Hensen N."/>
            <person name="Bonometti L."/>
            <person name="Westerberg I."/>
            <person name="Brannstrom I.O."/>
            <person name="Guillou S."/>
            <person name="Cros-Aarteil S."/>
            <person name="Calhoun S."/>
            <person name="Haridas S."/>
            <person name="Kuo A."/>
            <person name="Mondo S."/>
            <person name="Pangilinan J."/>
            <person name="Riley R."/>
            <person name="Labutti K."/>
            <person name="Andreopoulos B."/>
            <person name="Lipzen A."/>
            <person name="Chen C."/>
            <person name="Yanf M."/>
            <person name="Daum C."/>
            <person name="Ng V."/>
            <person name="Clum A."/>
            <person name="Steindorff A."/>
            <person name="Ohm R."/>
            <person name="Martin F."/>
            <person name="Silar P."/>
            <person name="Natvig D."/>
            <person name="Lalanne C."/>
            <person name="Gautier V."/>
            <person name="Ament-Velasquez S.L."/>
            <person name="Kruys A."/>
            <person name="Hutchinson M.I."/>
            <person name="Powell A.J."/>
            <person name="Barry K."/>
            <person name="Miller A.N."/>
            <person name="Grigoriev I.V."/>
            <person name="Debuchy R."/>
            <person name="Gladieux P."/>
            <person name="Thoren M.H."/>
            <person name="Johannesson H."/>
        </authorList>
    </citation>
    <scope>NUCLEOTIDE SEQUENCE</scope>
    <source>
        <strain evidence="11">SMH4607-1</strain>
    </source>
</reference>
<feature type="domain" description="Peptidase M28" evidence="10">
    <location>
        <begin position="229"/>
        <end position="425"/>
    </location>
</feature>
<dbReference type="Pfam" id="PF02225">
    <property type="entry name" value="PA"/>
    <property type="match status" value="1"/>
</dbReference>
<keyword evidence="6 7" id="KW-0862">Zinc</keyword>
<comment type="cofactor">
    <cofactor evidence="1">
        <name>Zn(2+)</name>
        <dbReference type="ChEBI" id="CHEBI:29105"/>
    </cofactor>
</comment>
<feature type="region of interest" description="Disordered" evidence="8">
    <location>
        <begin position="438"/>
        <end position="467"/>
    </location>
</feature>
<evidence type="ECO:0000256" key="4">
    <source>
        <dbReference type="ARBA" id="ARBA00022723"/>
    </source>
</evidence>
<evidence type="ECO:0000256" key="3">
    <source>
        <dbReference type="ARBA" id="ARBA00022670"/>
    </source>
</evidence>
<evidence type="ECO:0000313" key="12">
    <source>
        <dbReference type="Proteomes" id="UP001172102"/>
    </source>
</evidence>
<dbReference type="GO" id="GO:0008235">
    <property type="term" value="F:metalloexopeptidase activity"/>
    <property type="evidence" value="ECO:0007669"/>
    <property type="project" value="InterPro"/>
</dbReference>
<dbReference type="PANTHER" id="PTHR12147:SF26">
    <property type="entry name" value="PEPTIDASE M28 DOMAIN-CONTAINING PROTEIN"/>
    <property type="match status" value="1"/>
</dbReference>
<dbReference type="CDD" id="cd04816">
    <property type="entry name" value="PA_SaNapH_like"/>
    <property type="match status" value="1"/>
</dbReference>
<dbReference type="SUPFAM" id="SSF52025">
    <property type="entry name" value="PA domain"/>
    <property type="match status" value="1"/>
</dbReference>
<evidence type="ECO:0000256" key="2">
    <source>
        <dbReference type="ARBA" id="ARBA00005634"/>
    </source>
</evidence>
<comment type="similarity">
    <text evidence="2">Belongs to the peptidase M28 family. M28B subfamily.</text>
</comment>
<dbReference type="GO" id="GO:0006508">
    <property type="term" value="P:proteolysis"/>
    <property type="evidence" value="ECO:0007669"/>
    <property type="project" value="UniProtKB-KW"/>
</dbReference>
<evidence type="ECO:0000259" key="10">
    <source>
        <dbReference type="Pfam" id="PF04389"/>
    </source>
</evidence>
<dbReference type="Pfam" id="PF04389">
    <property type="entry name" value="Peptidase_M28"/>
    <property type="match status" value="1"/>
</dbReference>
<sequence>MVLPVIAKPRIDSEKLQADITTAGLMSNLGALNDIALANGGNRAFGLPGYAASVDYVWGRISNISGNHAWKQDFSALFNLVESVELKVNNESVYVVALTYSPSTSKQGITAQVIAGPDGAAGCDDESYNGLNVTGKIVLIQRWRCPTGGTLAGRLLPAARAGAAAVIIYNDVDAHVTGGTLSSPNTQHVPGGFIDLTDGQRLKEKLTAGNPLHAYFQQTQIVENRTTQNVFVETIGGDPENVIVLGAHLDSVQAGPGINDDGSGTSLLLELFLATTRYSTQNKIRFSWWAAEEEGLLGSLYYCSHLNASEGDKILAYLNFDMVSKGYFGVGDGDGSTYGSVAPRGSEVIERIYIDYFEARGHAVTPARITNGSDYYSFWEVLKKPFGYLNTGTAAAQDPCYHKACDTIENPDAKTITTNARAAAHMLAVLSLNGTHLLPKSPANQTRSSGIHTPKAQLSPHAPRRKS</sequence>
<dbReference type="InterPro" id="IPR007484">
    <property type="entry name" value="Peptidase_M28"/>
</dbReference>